<comment type="cofactor">
    <cofactor evidence="3">
        <name>FAD</name>
        <dbReference type="ChEBI" id="CHEBI:57692"/>
    </cofactor>
</comment>
<evidence type="ECO:0000256" key="13">
    <source>
        <dbReference type="ARBA" id="ARBA00023004"/>
    </source>
</evidence>
<evidence type="ECO:0000256" key="4">
    <source>
        <dbReference type="ARBA" id="ARBA00005096"/>
    </source>
</evidence>
<evidence type="ECO:0000259" key="17">
    <source>
        <dbReference type="Pfam" id="PF01077"/>
    </source>
</evidence>
<dbReference type="Gene3D" id="3.50.50.60">
    <property type="entry name" value="FAD/NAD(P)-binding domain"/>
    <property type="match status" value="2"/>
</dbReference>
<dbReference type="Pfam" id="PF07992">
    <property type="entry name" value="Pyr_redox_2"/>
    <property type="match status" value="1"/>
</dbReference>
<dbReference type="EC" id="1.7.1.4" evidence="22"/>
<protein>
    <submittedName>
        <fullName evidence="22">Nitrite reductase, large subunit</fullName>
        <ecNumber evidence="22">1.7.1.4</ecNumber>
    </submittedName>
</protein>
<sequence>MKHLPTKHRKTLVVAGNGMVGHRFVQAAIERGLTERYDVVVVGAEPRPAYDRVALTSFFSAESADELSLLPEGAYADPRVRLLLATEVVAVDRSARVATLSDGQSISYDALVLATGAAPFVPPVPGRELDGCFVYRTIEDLEAIREASLSATRGIVIGGGLLGLEAANALVQLGLETHVVEMAPRLMPVQLDAAAGTTLVRHIEKLDVTVHAGVMTETVLGEDRVTGLALKDADPIPAEIVVFSAGIRPRDQLGRDCGLDTAERGGVLVDEQCRTSDDAIFAIGECAAPGGRMYGLVAPGYAMAEVVVDALLDGPGTFTGADMSTKLKLLGVDVASFGDAFATTEGSLELVFADAVAGVYKKLVVSEDATRLLGGILVGDATAYGILRPMVASGIALPANPEELILPAGRGGGAKLTMPPEAVVCSCNNVTKATIQDALVAAEPCEDVACVKACTKAGSTCGSCVPIVKNLIEEHFAAAGKVISRGLCEHFDLSRQELFDVVAVHRYQRFDDIVLAHGRGRGCDICKPAVASILASQFNSHVLGQDTRELQDTNDAYLANIQRNGTYSVVPRIPGGEITPEKLIVIGEVARDFGLYTKITGGQRIDLFGARMEELPAIWTRLVAAGFESGHAYGKSLRTVKSCVGSTWCRYGVQDSVQLAIDLELRYRGLRSPHKLKGGVSGCARECAEARSKDFGVIATEKGWNLYVGGNGGAIPVHARLLAGDLSTEDLIRYLDRFLMYYIRTADRLQRTAPWVDSLDGGLDRVREVVVDDALGLGAELEADMARHVGSYFDEWQATLEDPDKLARFVSFVNAPGTPDPNITFTTERGQIKPAVADGPVDLGSIITVGAP</sequence>
<evidence type="ECO:0000256" key="16">
    <source>
        <dbReference type="ARBA" id="ARBA00034078"/>
    </source>
</evidence>
<dbReference type="UniPathway" id="UPA00653"/>
<dbReference type="Pfam" id="PF03460">
    <property type="entry name" value="NIR_SIR_ferr"/>
    <property type="match status" value="1"/>
</dbReference>
<dbReference type="FunFam" id="3.50.50.60:FF:000033">
    <property type="entry name" value="Nitrite reductase [NAD(P)H], large subunit"/>
    <property type="match status" value="1"/>
</dbReference>
<evidence type="ECO:0000259" key="20">
    <source>
        <dbReference type="Pfam" id="PF07992"/>
    </source>
</evidence>
<evidence type="ECO:0000256" key="7">
    <source>
        <dbReference type="ARBA" id="ARBA00022617"/>
    </source>
</evidence>
<dbReference type="PANTHER" id="PTHR43809">
    <property type="entry name" value="NITRITE REDUCTASE (NADH) LARGE SUBUNIT"/>
    <property type="match status" value="1"/>
</dbReference>
<keyword evidence="13" id="KW-0408">Iron</keyword>
<evidence type="ECO:0000259" key="19">
    <source>
        <dbReference type="Pfam" id="PF04324"/>
    </source>
</evidence>
<keyword evidence="12 22" id="KW-0560">Oxidoreductase</keyword>
<comment type="cofactor">
    <cofactor evidence="1">
        <name>siroheme</name>
        <dbReference type="ChEBI" id="CHEBI:60052"/>
    </cofactor>
</comment>
<dbReference type="SUPFAM" id="SSF56014">
    <property type="entry name" value="Nitrite and sulphite reductase 4Fe-4S domain-like"/>
    <property type="match status" value="1"/>
</dbReference>
<dbReference type="InterPro" id="IPR006067">
    <property type="entry name" value="NO2/SO3_Rdtase_4Fe4S_dom"/>
</dbReference>
<organism evidence="22">
    <name type="scientific">metagenome</name>
    <dbReference type="NCBI Taxonomy" id="256318"/>
    <lineage>
        <taxon>unclassified sequences</taxon>
        <taxon>metagenomes</taxon>
    </lineage>
</organism>
<evidence type="ECO:0000256" key="1">
    <source>
        <dbReference type="ARBA" id="ARBA00001929"/>
    </source>
</evidence>
<dbReference type="GO" id="GO:0051539">
    <property type="term" value="F:4 iron, 4 sulfur cluster binding"/>
    <property type="evidence" value="ECO:0007669"/>
    <property type="project" value="UniProtKB-KW"/>
</dbReference>
<evidence type="ECO:0000256" key="11">
    <source>
        <dbReference type="ARBA" id="ARBA00022827"/>
    </source>
</evidence>
<gene>
    <name evidence="22" type="primary">nirB</name>
    <name evidence="22" type="ORF">NOCA2270112</name>
</gene>
<dbReference type="PRINTS" id="PR00368">
    <property type="entry name" value="FADPNR"/>
</dbReference>
<keyword evidence="10" id="KW-0479">Metal-binding</keyword>
<dbReference type="GO" id="GO:0008942">
    <property type="term" value="F:nitrite reductase [NAD(P)H] activity"/>
    <property type="evidence" value="ECO:0007669"/>
    <property type="project" value="UniProtKB-EC"/>
</dbReference>
<proteinExistence type="inferred from homology"/>
<keyword evidence="9" id="KW-0001">2Fe-2S</keyword>
<accession>A0A2P2C0C8</accession>
<keyword evidence="6" id="KW-0004">4Fe-4S</keyword>
<comment type="cofactor">
    <cofactor evidence="16">
        <name>[2Fe-2S] cluster</name>
        <dbReference type="ChEBI" id="CHEBI:190135"/>
    </cofactor>
</comment>
<dbReference type="PANTHER" id="PTHR43809:SF1">
    <property type="entry name" value="NITRITE REDUCTASE (NADH) LARGE SUBUNIT"/>
    <property type="match status" value="1"/>
</dbReference>
<dbReference type="Gene3D" id="3.30.413.10">
    <property type="entry name" value="Sulfite Reductase Hemoprotein, domain 1"/>
    <property type="match status" value="1"/>
</dbReference>
<dbReference type="EMBL" id="CZKA01000020">
    <property type="protein sequence ID" value="CUR55477.1"/>
    <property type="molecule type" value="Genomic_DNA"/>
</dbReference>
<dbReference type="GO" id="GO:0020037">
    <property type="term" value="F:heme binding"/>
    <property type="evidence" value="ECO:0007669"/>
    <property type="project" value="InterPro"/>
</dbReference>
<evidence type="ECO:0000256" key="3">
    <source>
        <dbReference type="ARBA" id="ARBA00001974"/>
    </source>
</evidence>
<dbReference type="Pfam" id="PF01077">
    <property type="entry name" value="NIR_SIR"/>
    <property type="match status" value="1"/>
</dbReference>
<keyword evidence="8" id="KW-0285">Flavoprotein</keyword>
<dbReference type="InterPro" id="IPR036188">
    <property type="entry name" value="FAD/NAD-bd_sf"/>
</dbReference>
<evidence type="ECO:0000256" key="5">
    <source>
        <dbReference type="ARBA" id="ARBA00010429"/>
    </source>
</evidence>
<keyword evidence="7" id="KW-0349">Heme</keyword>
<feature type="domain" description="FAD/NAD(P)-binding" evidence="20">
    <location>
        <begin position="11"/>
        <end position="291"/>
    </location>
</feature>
<dbReference type="NCBIfam" id="TIGR02374">
    <property type="entry name" value="nitri_red_nirB"/>
    <property type="match status" value="1"/>
</dbReference>
<dbReference type="InterPro" id="IPR023753">
    <property type="entry name" value="FAD/NAD-binding_dom"/>
</dbReference>
<dbReference type="Gene3D" id="3.30.390.30">
    <property type="match status" value="1"/>
</dbReference>
<dbReference type="SUPFAM" id="SSF55124">
    <property type="entry name" value="Nitrite/Sulfite reductase N-terminal domain-like"/>
    <property type="match status" value="1"/>
</dbReference>
<dbReference type="GO" id="GO:0042128">
    <property type="term" value="P:nitrate assimilation"/>
    <property type="evidence" value="ECO:0007669"/>
    <property type="project" value="UniProtKB-UniPathway"/>
</dbReference>
<comment type="pathway">
    <text evidence="4">Nitrogen metabolism; nitrate reduction (assimilation).</text>
</comment>
<feature type="domain" description="NADH-rubredoxin oxidoreductase C-terminal" evidence="21">
    <location>
        <begin position="324"/>
        <end position="392"/>
    </location>
</feature>
<keyword evidence="11" id="KW-0274">FAD</keyword>
<evidence type="ECO:0000256" key="12">
    <source>
        <dbReference type="ARBA" id="ARBA00023002"/>
    </source>
</evidence>
<dbReference type="InterPro" id="IPR007419">
    <property type="entry name" value="BFD-like_2Fe2S-bd_dom"/>
</dbReference>
<dbReference type="PRINTS" id="PR00397">
    <property type="entry name" value="SIROHAEM"/>
</dbReference>
<dbReference type="Pfam" id="PF04324">
    <property type="entry name" value="Fer2_BFD"/>
    <property type="match status" value="1"/>
</dbReference>
<feature type="domain" description="Nitrite/Sulfite reductase ferredoxin-like" evidence="18">
    <location>
        <begin position="562"/>
        <end position="624"/>
    </location>
</feature>
<dbReference type="Pfam" id="PF18267">
    <property type="entry name" value="Rubredoxin_C"/>
    <property type="match status" value="1"/>
</dbReference>
<dbReference type="PRINTS" id="PR00411">
    <property type="entry name" value="PNDRDTASEI"/>
</dbReference>
<feature type="domain" description="Nitrite/sulphite reductase 4Fe-4S" evidence="17">
    <location>
        <begin position="634"/>
        <end position="770"/>
    </location>
</feature>
<evidence type="ECO:0000256" key="15">
    <source>
        <dbReference type="ARBA" id="ARBA00023063"/>
    </source>
</evidence>
<dbReference type="GO" id="GO:0046872">
    <property type="term" value="F:metal ion binding"/>
    <property type="evidence" value="ECO:0007669"/>
    <property type="project" value="UniProtKB-KW"/>
</dbReference>
<dbReference type="InterPro" id="IPR006066">
    <property type="entry name" value="NO2/SO3_Rdtase_FeS/sirohaem_BS"/>
</dbReference>
<evidence type="ECO:0000256" key="2">
    <source>
        <dbReference type="ARBA" id="ARBA00001966"/>
    </source>
</evidence>
<comment type="cofactor">
    <cofactor evidence="2">
        <name>[4Fe-4S] cluster</name>
        <dbReference type="ChEBI" id="CHEBI:49883"/>
    </cofactor>
</comment>
<dbReference type="GO" id="GO:0050660">
    <property type="term" value="F:flavin adenine dinucleotide binding"/>
    <property type="evidence" value="ECO:0007669"/>
    <property type="project" value="InterPro"/>
</dbReference>
<dbReference type="Gene3D" id="1.10.10.1100">
    <property type="entry name" value="BFD-like [2Fe-2S]-binding domain"/>
    <property type="match status" value="1"/>
</dbReference>
<dbReference type="AlphaFoldDB" id="A0A2P2C0C8"/>
<evidence type="ECO:0000256" key="9">
    <source>
        <dbReference type="ARBA" id="ARBA00022714"/>
    </source>
</evidence>
<evidence type="ECO:0000256" key="14">
    <source>
        <dbReference type="ARBA" id="ARBA00023014"/>
    </source>
</evidence>
<dbReference type="InterPro" id="IPR017121">
    <property type="entry name" value="Nitrite_Rdtase_lsu"/>
</dbReference>
<dbReference type="CDD" id="cd19944">
    <property type="entry name" value="NirB_Fer2_BFD-like_2"/>
    <property type="match status" value="1"/>
</dbReference>
<dbReference type="GO" id="GO:0050661">
    <property type="term" value="F:NADP binding"/>
    <property type="evidence" value="ECO:0007669"/>
    <property type="project" value="InterPro"/>
</dbReference>
<dbReference type="PROSITE" id="PS00365">
    <property type="entry name" value="NIR_SIR"/>
    <property type="match status" value="1"/>
</dbReference>
<reference evidence="22" key="1">
    <citation type="submission" date="2015-08" db="EMBL/GenBank/DDBJ databases">
        <authorList>
            <person name="Babu N.S."/>
            <person name="Beckwith C.J."/>
            <person name="Beseler K.G."/>
            <person name="Brison A."/>
            <person name="Carone J.V."/>
            <person name="Caskin T.P."/>
            <person name="Diamond M."/>
            <person name="Durham M.E."/>
            <person name="Foxe J.M."/>
            <person name="Go M."/>
            <person name="Henderson B.A."/>
            <person name="Jones I.B."/>
            <person name="McGettigan J.A."/>
            <person name="Micheletti S.J."/>
            <person name="Nasrallah M.E."/>
            <person name="Ortiz D."/>
            <person name="Piller C.R."/>
            <person name="Privatt S.R."/>
            <person name="Schneider S.L."/>
            <person name="Sharp S."/>
            <person name="Smith T.C."/>
            <person name="Stanton J.D."/>
            <person name="Ullery H.E."/>
            <person name="Wilson R.J."/>
            <person name="Serrano M.G."/>
            <person name="Buck G."/>
            <person name="Lee V."/>
            <person name="Wang Y."/>
            <person name="Carvalho R."/>
            <person name="Voegtly L."/>
            <person name="Shi R."/>
            <person name="Duckworth R."/>
            <person name="Johnson A."/>
            <person name="Loviza R."/>
            <person name="Walstead R."/>
            <person name="Shah Z."/>
            <person name="Kiflezghi M."/>
            <person name="Wade K."/>
            <person name="Ball S.L."/>
            <person name="Bradley K.W."/>
            <person name="Asai D.J."/>
            <person name="Bowman C.A."/>
            <person name="Russell D.A."/>
            <person name="Pope W.H."/>
            <person name="Jacobs-Sera D."/>
            <person name="Hendrix R.W."/>
            <person name="Hatfull G.F."/>
        </authorList>
    </citation>
    <scope>NUCLEOTIDE SEQUENCE</scope>
</reference>
<evidence type="ECO:0000256" key="10">
    <source>
        <dbReference type="ARBA" id="ARBA00022723"/>
    </source>
</evidence>
<dbReference type="PIRSF" id="PIRSF037149">
    <property type="entry name" value="NirB"/>
    <property type="match status" value="1"/>
</dbReference>
<evidence type="ECO:0000256" key="6">
    <source>
        <dbReference type="ARBA" id="ARBA00022485"/>
    </source>
</evidence>
<dbReference type="InterPro" id="IPR041575">
    <property type="entry name" value="Rubredoxin_C"/>
</dbReference>
<evidence type="ECO:0000256" key="8">
    <source>
        <dbReference type="ARBA" id="ARBA00022630"/>
    </source>
</evidence>
<dbReference type="InterPro" id="IPR016156">
    <property type="entry name" value="FAD/NAD-linked_Rdtase_dimer_sf"/>
</dbReference>
<dbReference type="SUPFAM" id="SSF51905">
    <property type="entry name" value="FAD/NAD(P)-binding domain"/>
    <property type="match status" value="2"/>
</dbReference>
<dbReference type="InterPro" id="IPR012744">
    <property type="entry name" value="Nitri_red_NirB"/>
</dbReference>
<dbReference type="InterPro" id="IPR005117">
    <property type="entry name" value="NiRdtase/SiRdtase_haem-b_fer"/>
</dbReference>
<dbReference type="InterPro" id="IPR052034">
    <property type="entry name" value="NasD-like"/>
</dbReference>
<dbReference type="NCBIfam" id="NF011565">
    <property type="entry name" value="PRK14989.1"/>
    <property type="match status" value="1"/>
</dbReference>
<dbReference type="SMR" id="A0A2P2C0C8"/>
<dbReference type="GO" id="GO:0051537">
    <property type="term" value="F:2 iron, 2 sulfur cluster binding"/>
    <property type="evidence" value="ECO:0007669"/>
    <property type="project" value="UniProtKB-KW"/>
</dbReference>
<dbReference type="InterPro" id="IPR041854">
    <property type="entry name" value="BFD-like_2Fe2S-bd_dom_sf"/>
</dbReference>
<dbReference type="InterPro" id="IPR045854">
    <property type="entry name" value="NO2/SO3_Rdtase_4Fe4S_sf"/>
</dbReference>
<dbReference type="FunFam" id="3.30.413.10:FF:000007">
    <property type="entry name" value="Nitrite reductase [NAD(P)H] large subunit"/>
    <property type="match status" value="1"/>
</dbReference>
<keyword evidence="15" id="KW-0534">Nitrate assimilation</keyword>
<dbReference type="InterPro" id="IPR036136">
    <property type="entry name" value="Nit/Sulf_reduc_fer-like_dom_sf"/>
</dbReference>
<feature type="domain" description="BFD-like [2Fe-2S]-binding" evidence="19">
    <location>
        <begin position="423"/>
        <end position="474"/>
    </location>
</feature>
<keyword evidence="14" id="KW-0411">Iron-sulfur</keyword>
<name>A0A2P2C0C8_9ZZZZ</name>
<comment type="similarity">
    <text evidence="5">Belongs to the nitrite and sulfite reductase 4Fe-4S domain family.</text>
</comment>
<evidence type="ECO:0000259" key="21">
    <source>
        <dbReference type="Pfam" id="PF18267"/>
    </source>
</evidence>
<evidence type="ECO:0000313" key="22">
    <source>
        <dbReference type="EMBL" id="CUR55477.1"/>
    </source>
</evidence>
<evidence type="ECO:0000259" key="18">
    <source>
        <dbReference type="Pfam" id="PF03460"/>
    </source>
</evidence>